<accession>A0A8K0GV05</accession>
<dbReference type="GO" id="GO:0020037">
    <property type="term" value="F:heme binding"/>
    <property type="evidence" value="ECO:0007669"/>
    <property type="project" value="InterPro"/>
</dbReference>
<evidence type="ECO:0000256" key="11">
    <source>
        <dbReference type="PIRSR" id="PIRSR602401-1"/>
    </source>
</evidence>
<dbReference type="Gene3D" id="1.10.630.10">
    <property type="entry name" value="Cytochrome P450"/>
    <property type="match status" value="1"/>
</dbReference>
<dbReference type="Proteomes" id="UP000796880">
    <property type="component" value="Unassembled WGS sequence"/>
</dbReference>
<dbReference type="OrthoDB" id="1470350at2759"/>
<evidence type="ECO:0000256" key="3">
    <source>
        <dbReference type="ARBA" id="ARBA00022617"/>
    </source>
</evidence>
<dbReference type="SUPFAM" id="SSF48264">
    <property type="entry name" value="Cytochrome P450"/>
    <property type="match status" value="1"/>
</dbReference>
<dbReference type="EMBL" id="VOIH02000007">
    <property type="protein sequence ID" value="KAF3442302.1"/>
    <property type="molecule type" value="Genomic_DNA"/>
</dbReference>
<feature type="transmembrane region" description="Helical" evidence="13">
    <location>
        <begin position="12"/>
        <end position="34"/>
    </location>
</feature>
<keyword evidence="5 11" id="KW-0479">Metal-binding</keyword>
<keyword evidence="4 13" id="KW-0812">Transmembrane</keyword>
<organism evidence="14 15">
    <name type="scientific">Rhamnella rubrinervis</name>
    <dbReference type="NCBI Taxonomy" id="2594499"/>
    <lineage>
        <taxon>Eukaryota</taxon>
        <taxon>Viridiplantae</taxon>
        <taxon>Streptophyta</taxon>
        <taxon>Embryophyta</taxon>
        <taxon>Tracheophyta</taxon>
        <taxon>Spermatophyta</taxon>
        <taxon>Magnoliopsida</taxon>
        <taxon>eudicotyledons</taxon>
        <taxon>Gunneridae</taxon>
        <taxon>Pentapetalae</taxon>
        <taxon>rosids</taxon>
        <taxon>fabids</taxon>
        <taxon>Rosales</taxon>
        <taxon>Rhamnaceae</taxon>
        <taxon>rhamnoid group</taxon>
        <taxon>Rhamneae</taxon>
        <taxon>Rhamnella</taxon>
    </lineage>
</organism>
<keyword evidence="6 13" id="KW-1133">Transmembrane helix</keyword>
<evidence type="ECO:0000256" key="1">
    <source>
        <dbReference type="ARBA" id="ARBA00004167"/>
    </source>
</evidence>
<keyword evidence="3 11" id="KW-0349">Heme</keyword>
<sequence length="523" mass="59893">MEVSVFATSSTVYVGLIGIVITYWAWRVLNWVWLRPKRLERFMRKQGLSGNSYRLVVGDVKESSILFNQAQSKPMNLSPYCSTCPPLCPSNGKNCFEWIGSTARVNISNPEDVKDIFAKYIDFQKPKWNPLVKLLATGLANYEDEKWTKHRRIINPAFHLQKLKQMIPAFEVSCSEIISKWEEVVMSSKDGRSCELDVWPYLHNMTADVISRTAFGSSYEQGRRIFQLQTELAQLTIASMRSIYIPGWRFVPTKMNKRMKEIDKEIRASLKDMINKREQAMRIGEDTATKDDLLGILLESNFREIQEHGNNIPQNAGMSIEDVIEECKLFYLAGQETTSVLLVWTLVLLSMYPNWQSRAREEVLQVFGNEKPDFDGLSQLKVVTMILNEVLRLYPPVVLLVRRAVKETRLGKFTLPVGVEVSVPTMLVHHDTELWGDDATEFKPERFSDGVSKATNSRVCFFPFGWGPRICIGQNFAMVEAKMALSLILQKFTFELSPSYAHAPFTVVTLQPQFGAHIILHKR</sequence>
<dbReference type="InterPro" id="IPR036396">
    <property type="entry name" value="Cyt_P450_sf"/>
</dbReference>
<evidence type="ECO:0008006" key="16">
    <source>
        <dbReference type="Google" id="ProtNLM"/>
    </source>
</evidence>
<keyword evidence="8 11" id="KW-0408">Iron</keyword>
<keyword evidence="7 12" id="KW-0560">Oxidoreductase</keyword>
<protein>
    <recommendedName>
        <fullName evidence="16">Cytochrome P450</fullName>
    </recommendedName>
</protein>
<keyword evidence="10 13" id="KW-0472">Membrane</keyword>
<dbReference type="AlphaFoldDB" id="A0A8K0GV05"/>
<dbReference type="InterPro" id="IPR050665">
    <property type="entry name" value="Cytochrome_P450_Monooxygen"/>
</dbReference>
<comment type="similarity">
    <text evidence="2 12">Belongs to the cytochrome P450 family.</text>
</comment>
<reference evidence="14" key="1">
    <citation type="submission" date="2020-03" db="EMBL/GenBank/DDBJ databases">
        <title>A high-quality chromosome-level genome assembly of a woody plant with both climbing and erect habits, Rhamnella rubrinervis.</title>
        <authorList>
            <person name="Lu Z."/>
            <person name="Yang Y."/>
            <person name="Zhu X."/>
            <person name="Sun Y."/>
        </authorList>
    </citation>
    <scope>NUCLEOTIDE SEQUENCE</scope>
    <source>
        <strain evidence="14">BYM</strain>
        <tissue evidence="14">Leaf</tissue>
    </source>
</reference>
<name>A0A8K0GV05_9ROSA</name>
<comment type="subcellular location">
    <subcellularLocation>
        <location evidence="1">Membrane</location>
        <topology evidence="1">Single-pass membrane protein</topology>
    </subcellularLocation>
</comment>
<evidence type="ECO:0000256" key="9">
    <source>
        <dbReference type="ARBA" id="ARBA00023033"/>
    </source>
</evidence>
<evidence type="ECO:0000256" key="2">
    <source>
        <dbReference type="ARBA" id="ARBA00010617"/>
    </source>
</evidence>
<evidence type="ECO:0000256" key="5">
    <source>
        <dbReference type="ARBA" id="ARBA00022723"/>
    </source>
</evidence>
<feature type="binding site" description="axial binding residue" evidence="11">
    <location>
        <position position="471"/>
    </location>
    <ligand>
        <name>heme</name>
        <dbReference type="ChEBI" id="CHEBI:30413"/>
    </ligand>
    <ligandPart>
        <name>Fe</name>
        <dbReference type="ChEBI" id="CHEBI:18248"/>
    </ligandPart>
</feature>
<dbReference type="GO" id="GO:0005506">
    <property type="term" value="F:iron ion binding"/>
    <property type="evidence" value="ECO:0007669"/>
    <property type="project" value="InterPro"/>
</dbReference>
<dbReference type="PRINTS" id="PR00385">
    <property type="entry name" value="P450"/>
</dbReference>
<dbReference type="InterPro" id="IPR001128">
    <property type="entry name" value="Cyt_P450"/>
</dbReference>
<dbReference type="PROSITE" id="PS00086">
    <property type="entry name" value="CYTOCHROME_P450"/>
    <property type="match status" value="1"/>
</dbReference>
<evidence type="ECO:0000256" key="8">
    <source>
        <dbReference type="ARBA" id="ARBA00023004"/>
    </source>
</evidence>
<evidence type="ECO:0000256" key="6">
    <source>
        <dbReference type="ARBA" id="ARBA00022989"/>
    </source>
</evidence>
<dbReference type="PANTHER" id="PTHR24282:SF255">
    <property type="entry name" value="CYTOCHROME P450 72A11-RELATED"/>
    <property type="match status" value="1"/>
</dbReference>
<evidence type="ECO:0000313" key="14">
    <source>
        <dbReference type="EMBL" id="KAF3442302.1"/>
    </source>
</evidence>
<evidence type="ECO:0000256" key="4">
    <source>
        <dbReference type="ARBA" id="ARBA00022692"/>
    </source>
</evidence>
<keyword evidence="9 12" id="KW-0503">Monooxygenase</keyword>
<comment type="cofactor">
    <cofactor evidence="11">
        <name>heme</name>
        <dbReference type="ChEBI" id="CHEBI:30413"/>
    </cofactor>
</comment>
<gene>
    <name evidence="14" type="ORF">FNV43_RR16218</name>
</gene>
<proteinExistence type="inferred from homology"/>
<keyword evidence="15" id="KW-1185">Reference proteome</keyword>
<dbReference type="PRINTS" id="PR00463">
    <property type="entry name" value="EP450I"/>
</dbReference>
<dbReference type="GO" id="GO:0004497">
    <property type="term" value="F:monooxygenase activity"/>
    <property type="evidence" value="ECO:0007669"/>
    <property type="project" value="UniProtKB-KW"/>
</dbReference>
<comment type="caution">
    <text evidence="14">The sequence shown here is derived from an EMBL/GenBank/DDBJ whole genome shotgun (WGS) entry which is preliminary data.</text>
</comment>
<evidence type="ECO:0000313" key="15">
    <source>
        <dbReference type="Proteomes" id="UP000796880"/>
    </source>
</evidence>
<dbReference type="InterPro" id="IPR002401">
    <property type="entry name" value="Cyt_P450_E_grp-I"/>
</dbReference>
<dbReference type="CDD" id="cd20642">
    <property type="entry name" value="CYP72"/>
    <property type="match status" value="1"/>
</dbReference>
<dbReference type="PANTHER" id="PTHR24282">
    <property type="entry name" value="CYTOCHROME P450 FAMILY MEMBER"/>
    <property type="match status" value="1"/>
</dbReference>
<dbReference type="InterPro" id="IPR017972">
    <property type="entry name" value="Cyt_P450_CS"/>
</dbReference>
<evidence type="ECO:0000256" key="13">
    <source>
        <dbReference type="SAM" id="Phobius"/>
    </source>
</evidence>
<evidence type="ECO:0000256" key="12">
    <source>
        <dbReference type="RuleBase" id="RU000461"/>
    </source>
</evidence>
<evidence type="ECO:0000256" key="7">
    <source>
        <dbReference type="ARBA" id="ARBA00023002"/>
    </source>
</evidence>
<evidence type="ECO:0000256" key="10">
    <source>
        <dbReference type="ARBA" id="ARBA00023136"/>
    </source>
</evidence>
<dbReference type="GO" id="GO:0016020">
    <property type="term" value="C:membrane"/>
    <property type="evidence" value="ECO:0007669"/>
    <property type="project" value="UniProtKB-SubCell"/>
</dbReference>
<dbReference type="FunFam" id="1.10.630.10:FF:000029">
    <property type="entry name" value="Cytochrome P450 734A1"/>
    <property type="match status" value="1"/>
</dbReference>
<dbReference type="GO" id="GO:0016705">
    <property type="term" value="F:oxidoreductase activity, acting on paired donors, with incorporation or reduction of molecular oxygen"/>
    <property type="evidence" value="ECO:0007669"/>
    <property type="project" value="InterPro"/>
</dbReference>
<dbReference type="Pfam" id="PF00067">
    <property type="entry name" value="p450"/>
    <property type="match status" value="1"/>
</dbReference>